<accession>A0A922NYZ9</accession>
<dbReference type="EMBL" id="JOKJ01000014">
    <property type="protein sequence ID" value="KEQ06936.1"/>
    <property type="molecule type" value="Genomic_DNA"/>
</dbReference>
<evidence type="ECO:0000313" key="3">
    <source>
        <dbReference type="EMBL" id="KEQ06936.1"/>
    </source>
</evidence>
<dbReference type="RefSeq" id="WP_037167476.1">
    <property type="nucleotide sequence ID" value="NZ_CAJXID010000043.1"/>
</dbReference>
<reference evidence="3 4" key="1">
    <citation type="submission" date="2014-06" db="EMBL/GenBank/DDBJ databases">
        <title>Rhizobium pelagicum/R2-400B4.</title>
        <authorList>
            <person name="Kimes N.E."/>
            <person name="Lopez-Perez M."/>
        </authorList>
    </citation>
    <scope>NUCLEOTIDE SEQUENCE [LARGE SCALE GENOMIC DNA]</scope>
    <source>
        <strain evidence="3 4">R2-400B4</strain>
    </source>
</reference>
<proteinExistence type="predicted"/>
<feature type="region of interest" description="Disordered" evidence="1">
    <location>
        <begin position="112"/>
        <end position="131"/>
    </location>
</feature>
<feature type="signal peptide" evidence="2">
    <location>
        <begin position="1"/>
        <end position="25"/>
    </location>
</feature>
<keyword evidence="2" id="KW-0732">Signal</keyword>
<protein>
    <submittedName>
        <fullName evidence="3">Uncharacterized protein</fullName>
    </submittedName>
</protein>
<organism evidence="3 4">
    <name type="scientific">Pseudorhizobium pelagicum</name>
    <dbReference type="NCBI Taxonomy" id="1509405"/>
    <lineage>
        <taxon>Bacteria</taxon>
        <taxon>Pseudomonadati</taxon>
        <taxon>Pseudomonadota</taxon>
        <taxon>Alphaproteobacteria</taxon>
        <taxon>Hyphomicrobiales</taxon>
        <taxon>Rhizobiaceae</taxon>
        <taxon>Rhizobium/Agrobacterium group</taxon>
        <taxon>Pseudorhizobium</taxon>
    </lineage>
</organism>
<feature type="chain" id="PRO_5037065006" evidence="2">
    <location>
        <begin position="26"/>
        <end position="232"/>
    </location>
</feature>
<evidence type="ECO:0000256" key="2">
    <source>
        <dbReference type="SAM" id="SignalP"/>
    </source>
</evidence>
<evidence type="ECO:0000256" key="1">
    <source>
        <dbReference type="SAM" id="MobiDB-lite"/>
    </source>
</evidence>
<gene>
    <name evidence="3" type="ORF">GV68_05620</name>
</gene>
<dbReference type="AlphaFoldDB" id="A0A922NYZ9"/>
<feature type="region of interest" description="Disordered" evidence="1">
    <location>
        <begin position="35"/>
        <end position="79"/>
    </location>
</feature>
<dbReference type="OrthoDB" id="9809589at2"/>
<dbReference type="Proteomes" id="UP000052167">
    <property type="component" value="Unassembled WGS sequence"/>
</dbReference>
<name>A0A922NYZ9_9HYPH</name>
<sequence length="232" mass="24915">MTSCRALAVAAILTATFASPPKALALSEFGIGDTRGTPGFEAETLERPPGLPLPEPLINRRSTDQSDEADLPVSEPDTQDAEIILDVSQLPEPVRRMRELIVEAAASGDYERLRPLTNPGPRQTQVDNGDGEPVDAMRGLSGDPEGLEILAILLDILSTGAARLDAGTPDEVYVWPYFAGKPLASLTPPERVELLRIVTAGDLMGMEEGGNYNFYRLSITPDGEWKSLTSGD</sequence>
<comment type="caution">
    <text evidence="3">The sequence shown here is derived from an EMBL/GenBank/DDBJ whole genome shotgun (WGS) entry which is preliminary data.</text>
</comment>
<evidence type="ECO:0000313" key="4">
    <source>
        <dbReference type="Proteomes" id="UP000052167"/>
    </source>
</evidence>
<keyword evidence="4" id="KW-1185">Reference proteome</keyword>